<dbReference type="EMBL" id="JWZT01002129">
    <property type="protein sequence ID" value="KII70243.1"/>
    <property type="molecule type" value="Genomic_DNA"/>
</dbReference>
<comment type="caution">
    <text evidence="1">The sequence shown here is derived from an EMBL/GenBank/DDBJ whole genome shotgun (WGS) entry which is preliminary data.</text>
</comment>
<organism evidence="1 2">
    <name type="scientific">Thelohanellus kitauei</name>
    <name type="common">Myxosporean</name>
    <dbReference type="NCBI Taxonomy" id="669202"/>
    <lineage>
        <taxon>Eukaryota</taxon>
        <taxon>Metazoa</taxon>
        <taxon>Cnidaria</taxon>
        <taxon>Myxozoa</taxon>
        <taxon>Myxosporea</taxon>
        <taxon>Bivalvulida</taxon>
        <taxon>Platysporina</taxon>
        <taxon>Myxobolidae</taxon>
        <taxon>Thelohanellus</taxon>
    </lineage>
</organism>
<reference evidence="1 2" key="1">
    <citation type="journal article" date="2014" name="Genome Biol. Evol.">
        <title>The genome of the myxosporean Thelohanellus kitauei shows adaptations to nutrient acquisition within its fish host.</title>
        <authorList>
            <person name="Yang Y."/>
            <person name="Xiong J."/>
            <person name="Zhou Z."/>
            <person name="Huo F."/>
            <person name="Miao W."/>
            <person name="Ran C."/>
            <person name="Liu Y."/>
            <person name="Zhang J."/>
            <person name="Feng J."/>
            <person name="Wang M."/>
            <person name="Wang M."/>
            <person name="Wang L."/>
            <person name="Yao B."/>
        </authorList>
    </citation>
    <scope>NUCLEOTIDE SEQUENCE [LARGE SCALE GENOMIC DNA]</scope>
    <source>
        <strain evidence="1">Wuqing</strain>
    </source>
</reference>
<proteinExistence type="predicted"/>
<gene>
    <name evidence="1" type="ORF">RF11_04688</name>
</gene>
<dbReference type="Proteomes" id="UP000031668">
    <property type="component" value="Unassembled WGS sequence"/>
</dbReference>
<dbReference type="AlphaFoldDB" id="A0A0C2JLH9"/>
<evidence type="ECO:0000313" key="1">
    <source>
        <dbReference type="EMBL" id="KII70243.1"/>
    </source>
</evidence>
<evidence type="ECO:0000313" key="2">
    <source>
        <dbReference type="Proteomes" id="UP000031668"/>
    </source>
</evidence>
<sequence>MLFLLNELKHKQLSIITGYCPSTITSIMQYFGKIVGSTRYFKDCSVRGRVNKDVNRQFKTVIKQITPKKSSICGHENRCITEETIDKIIFSERFMTESE</sequence>
<keyword evidence="2" id="KW-1185">Reference proteome</keyword>
<accession>A0A0C2JLH9</accession>
<name>A0A0C2JLH9_THEKT</name>
<protein>
    <submittedName>
        <fullName evidence="1">Uncharacterized protein</fullName>
    </submittedName>
</protein>